<protein>
    <submittedName>
        <fullName evidence="1">Uncharacterized protein</fullName>
    </submittedName>
</protein>
<dbReference type="Pfam" id="PF19458">
    <property type="entry name" value="DUF5995"/>
    <property type="match status" value="1"/>
</dbReference>
<reference evidence="1" key="1">
    <citation type="submission" date="2019-11" db="EMBL/GenBank/DDBJ databases">
        <authorList>
            <person name="Li J."/>
        </authorList>
    </citation>
    <scope>NUCLEOTIDE SEQUENCE</scope>
    <source>
        <strain evidence="1">B6B</strain>
    </source>
</reference>
<evidence type="ECO:0000313" key="1">
    <source>
        <dbReference type="EMBL" id="MRH41698.1"/>
    </source>
</evidence>
<sequence length="259" mass="30941">MGAASKQVVQKQNMNQVISEMTQRLEFLQECGDYRVIFQRVYLLMTKEMQRRLIDDFFEDSVWMERVLVKFAQYYFDAIDSYEIGKYCSPAWKLAFDQATDRRGFVVQDALLGINAHINSDLPMVLHSILTEDKAWPDARIMMRRRQDHERINEVLADLVDLAQDELANHHARFIRPVDFLMGRKDESLSSFILTHCRSSVWYNTELLLDAPDEEQWNFHKKRIENDAYTIALRVTQYNSRRFTLLKRFASFARRYRWF</sequence>
<dbReference type="Proteomes" id="UP000799092">
    <property type="component" value="Unassembled WGS sequence"/>
</dbReference>
<dbReference type="EMBL" id="WJNG01000002">
    <property type="protein sequence ID" value="MRH41698.1"/>
    <property type="molecule type" value="Genomic_DNA"/>
</dbReference>
<dbReference type="InterPro" id="IPR046037">
    <property type="entry name" value="DUF5995"/>
</dbReference>
<comment type="caution">
    <text evidence="1">The sequence shown here is derived from an EMBL/GenBank/DDBJ whole genome shotgun (WGS) entry which is preliminary data.</text>
</comment>
<gene>
    <name evidence="1" type="ORF">GH741_03305</name>
</gene>
<proteinExistence type="predicted"/>
<keyword evidence="2" id="KW-1185">Reference proteome</keyword>
<dbReference type="AlphaFoldDB" id="A0A6A8D7W8"/>
<accession>A0A6A8D7W8</accession>
<dbReference type="RefSeq" id="WP_153735328.1">
    <property type="nucleotide sequence ID" value="NZ_WJNG01000002.1"/>
</dbReference>
<name>A0A6A8D7W8_9BACI</name>
<organism evidence="1 2">
    <name type="scientific">Aquibacillus halophilus</name>
    <dbReference type="NCBI Taxonomy" id="930132"/>
    <lineage>
        <taxon>Bacteria</taxon>
        <taxon>Bacillati</taxon>
        <taxon>Bacillota</taxon>
        <taxon>Bacilli</taxon>
        <taxon>Bacillales</taxon>
        <taxon>Bacillaceae</taxon>
        <taxon>Aquibacillus</taxon>
    </lineage>
</organism>
<evidence type="ECO:0000313" key="2">
    <source>
        <dbReference type="Proteomes" id="UP000799092"/>
    </source>
</evidence>
<dbReference type="OrthoDB" id="583431at2"/>